<dbReference type="GO" id="GO:0006281">
    <property type="term" value="P:DNA repair"/>
    <property type="evidence" value="ECO:0007669"/>
    <property type="project" value="TreeGrafter"/>
</dbReference>
<dbReference type="InterPro" id="IPR023214">
    <property type="entry name" value="HAD_sf"/>
</dbReference>
<dbReference type="AlphaFoldDB" id="A0A0R1WNJ7"/>
<name>A0A0R1WNJ7_9LACO</name>
<gene>
    <name evidence="1" type="ORF">FC40_GL000810</name>
</gene>
<dbReference type="Gene3D" id="1.10.150.240">
    <property type="entry name" value="Putative phosphatase, domain 2"/>
    <property type="match status" value="1"/>
</dbReference>
<evidence type="ECO:0000313" key="1">
    <source>
        <dbReference type="EMBL" id="KRM19021.1"/>
    </source>
</evidence>
<dbReference type="Gene3D" id="3.40.50.1000">
    <property type="entry name" value="HAD superfamily/HAD-like"/>
    <property type="match status" value="1"/>
</dbReference>
<accession>A0A0R1WNJ7</accession>
<dbReference type="PANTHER" id="PTHR43434">
    <property type="entry name" value="PHOSPHOGLYCOLATE PHOSPHATASE"/>
    <property type="match status" value="1"/>
</dbReference>
<evidence type="ECO:0000313" key="2">
    <source>
        <dbReference type="Proteomes" id="UP000051054"/>
    </source>
</evidence>
<dbReference type="InterPro" id="IPR036412">
    <property type="entry name" value="HAD-like_sf"/>
</dbReference>
<protein>
    <submittedName>
        <fullName evidence="1">p-Ser-HPr phosphatase</fullName>
    </submittedName>
</protein>
<dbReference type="SUPFAM" id="SSF56784">
    <property type="entry name" value="HAD-like"/>
    <property type="match status" value="1"/>
</dbReference>
<dbReference type="PANTHER" id="PTHR43434:SF25">
    <property type="entry name" value="PHOSPHOGLYCOLATE PHOSPHATASE"/>
    <property type="match status" value="1"/>
</dbReference>
<dbReference type="GO" id="GO:0008967">
    <property type="term" value="F:phosphoglycolate phosphatase activity"/>
    <property type="evidence" value="ECO:0007669"/>
    <property type="project" value="TreeGrafter"/>
</dbReference>
<sequence length="208" mass="24413">MIYEDYFWDFDGTLFDTYPTMVEAFVKVFGDNQIKVDKKEVYEIMRRYSVGEAINWYSKDTKLDKKVLRRHFDEEDAQLLDRVSSFENVEILLEKIVKNGGRNFLLTHRDESSMKILKRDKIDKYFTDYVTAKNKFPRKPNPESLNYLIEKNQVNRKKAVMIGDRNLDIQAGHNAQIAGILFDPDNIVDASSNPELQIANYRALLNKL</sequence>
<dbReference type="InterPro" id="IPR041492">
    <property type="entry name" value="HAD_2"/>
</dbReference>
<dbReference type="InterPro" id="IPR050155">
    <property type="entry name" value="HAD-like_hydrolase_sf"/>
</dbReference>
<dbReference type="eggNOG" id="COG0546">
    <property type="taxonomic scope" value="Bacteria"/>
</dbReference>
<dbReference type="SFLD" id="SFLDS00003">
    <property type="entry name" value="Haloacid_Dehalogenase"/>
    <property type="match status" value="1"/>
</dbReference>
<dbReference type="InterPro" id="IPR006439">
    <property type="entry name" value="HAD-SF_hydro_IA"/>
</dbReference>
<dbReference type="STRING" id="1423755.FC40_GL000810"/>
<dbReference type="GO" id="GO:0005829">
    <property type="term" value="C:cytosol"/>
    <property type="evidence" value="ECO:0007669"/>
    <property type="project" value="TreeGrafter"/>
</dbReference>
<comment type="caution">
    <text evidence="1">The sequence shown here is derived from an EMBL/GenBank/DDBJ whole genome shotgun (WGS) entry which is preliminary data.</text>
</comment>
<dbReference type="RefSeq" id="WP_035519664.1">
    <property type="nucleotide sequence ID" value="NZ_AZGD01000090.1"/>
</dbReference>
<dbReference type="PATRIC" id="fig|1423755.3.peg.864"/>
<dbReference type="OrthoDB" id="9807630at2"/>
<dbReference type="InterPro" id="IPR023198">
    <property type="entry name" value="PGP-like_dom2"/>
</dbReference>
<dbReference type="EMBL" id="AZGD01000090">
    <property type="protein sequence ID" value="KRM19021.1"/>
    <property type="molecule type" value="Genomic_DNA"/>
</dbReference>
<dbReference type="Proteomes" id="UP000051054">
    <property type="component" value="Unassembled WGS sequence"/>
</dbReference>
<organism evidence="1 2">
    <name type="scientific">Ligilactobacillus hayakitensis DSM 18933 = JCM 14209</name>
    <dbReference type="NCBI Taxonomy" id="1423755"/>
    <lineage>
        <taxon>Bacteria</taxon>
        <taxon>Bacillati</taxon>
        <taxon>Bacillota</taxon>
        <taxon>Bacilli</taxon>
        <taxon>Lactobacillales</taxon>
        <taxon>Lactobacillaceae</taxon>
        <taxon>Ligilactobacillus</taxon>
    </lineage>
</organism>
<keyword evidence="2" id="KW-1185">Reference proteome</keyword>
<proteinExistence type="predicted"/>
<dbReference type="Pfam" id="PF13419">
    <property type="entry name" value="HAD_2"/>
    <property type="match status" value="1"/>
</dbReference>
<dbReference type="NCBIfam" id="TIGR01549">
    <property type="entry name" value="HAD-SF-IA-v1"/>
    <property type="match status" value="1"/>
</dbReference>
<dbReference type="SFLD" id="SFLDG01129">
    <property type="entry name" value="C1.5:_HAD__Beta-PGM__Phosphata"/>
    <property type="match status" value="1"/>
</dbReference>
<reference evidence="1 2" key="1">
    <citation type="journal article" date="2015" name="Genome Announc.">
        <title>Expanding the biotechnology potential of lactobacilli through comparative genomics of 213 strains and associated genera.</title>
        <authorList>
            <person name="Sun Z."/>
            <person name="Harris H.M."/>
            <person name="McCann A."/>
            <person name="Guo C."/>
            <person name="Argimon S."/>
            <person name="Zhang W."/>
            <person name="Yang X."/>
            <person name="Jeffery I.B."/>
            <person name="Cooney J.C."/>
            <person name="Kagawa T.F."/>
            <person name="Liu W."/>
            <person name="Song Y."/>
            <person name="Salvetti E."/>
            <person name="Wrobel A."/>
            <person name="Rasinkangas P."/>
            <person name="Parkhill J."/>
            <person name="Rea M.C."/>
            <person name="O'Sullivan O."/>
            <person name="Ritari J."/>
            <person name="Douillard F.P."/>
            <person name="Paul Ross R."/>
            <person name="Yang R."/>
            <person name="Briner A.E."/>
            <person name="Felis G.E."/>
            <person name="de Vos W.M."/>
            <person name="Barrangou R."/>
            <person name="Klaenhammer T.R."/>
            <person name="Caufield P.W."/>
            <person name="Cui Y."/>
            <person name="Zhang H."/>
            <person name="O'Toole P.W."/>
        </authorList>
    </citation>
    <scope>NUCLEOTIDE SEQUENCE [LARGE SCALE GENOMIC DNA]</scope>
    <source>
        <strain evidence="1 2">DSM 18933</strain>
    </source>
</reference>